<keyword evidence="1" id="KW-1133">Transmembrane helix</keyword>
<feature type="transmembrane region" description="Helical" evidence="1">
    <location>
        <begin position="95"/>
        <end position="111"/>
    </location>
</feature>
<feature type="transmembrane region" description="Helical" evidence="1">
    <location>
        <begin position="44"/>
        <end position="63"/>
    </location>
</feature>
<evidence type="ECO:0000313" key="4">
    <source>
        <dbReference type="Proteomes" id="UP000475385"/>
    </source>
</evidence>
<keyword evidence="4" id="KW-1185">Reference proteome</keyword>
<dbReference type="InterPro" id="IPR007038">
    <property type="entry name" value="HupE_UreJ"/>
</dbReference>
<keyword evidence="2" id="KW-0732">Signal</keyword>
<organism evidence="3 4">
    <name type="scientific">Falsiroseomonas algicola</name>
    <dbReference type="NCBI Taxonomy" id="2716930"/>
    <lineage>
        <taxon>Bacteria</taxon>
        <taxon>Pseudomonadati</taxon>
        <taxon>Pseudomonadota</taxon>
        <taxon>Alphaproteobacteria</taxon>
        <taxon>Acetobacterales</taxon>
        <taxon>Roseomonadaceae</taxon>
        <taxon>Falsiroseomonas</taxon>
    </lineage>
</organism>
<evidence type="ECO:0000256" key="1">
    <source>
        <dbReference type="SAM" id="Phobius"/>
    </source>
</evidence>
<dbReference type="EMBL" id="JAAIKB010000004">
    <property type="protein sequence ID" value="NGM20716.1"/>
    <property type="molecule type" value="Genomic_DNA"/>
</dbReference>
<dbReference type="AlphaFoldDB" id="A0A6M1LK46"/>
<evidence type="ECO:0000313" key="3">
    <source>
        <dbReference type="EMBL" id="NGM20716.1"/>
    </source>
</evidence>
<dbReference type="Proteomes" id="UP000475385">
    <property type="component" value="Unassembled WGS sequence"/>
</dbReference>
<reference evidence="3 4" key="1">
    <citation type="submission" date="2020-03" db="EMBL/GenBank/DDBJ databases">
        <title>Roseomonas stagni sp. nov., isolated from pond water in Japan.</title>
        <authorList>
            <person name="Furuhata K."/>
            <person name="Miyamoto H."/>
            <person name="Goto K."/>
        </authorList>
    </citation>
    <scope>NUCLEOTIDE SEQUENCE [LARGE SCALE GENOMIC DNA]</scope>
    <source>
        <strain evidence="3 4">PeD5</strain>
    </source>
</reference>
<protein>
    <submittedName>
        <fullName evidence="3">Urease accessory protein UreJ</fullName>
    </submittedName>
</protein>
<keyword evidence="1" id="KW-0472">Membrane</keyword>
<accession>A0A6M1LK46</accession>
<gene>
    <name evidence="3" type="ORF">G3576_11895</name>
</gene>
<dbReference type="Pfam" id="PF04955">
    <property type="entry name" value="HupE_UreJ"/>
    <property type="match status" value="1"/>
</dbReference>
<feature type="signal peptide" evidence="2">
    <location>
        <begin position="1"/>
        <end position="20"/>
    </location>
</feature>
<evidence type="ECO:0000256" key="2">
    <source>
        <dbReference type="SAM" id="SignalP"/>
    </source>
</evidence>
<sequence>MNRLLLPIAALALSAGPAAAHHPMGGAMPTTLLEGLLSGFGHPVIGLDHLAFLIGLALIAGLAGWGVIRAFIFVLASLVGVVSAWQGLVLPGAEILVALSVIAIGIALAARRDASANLWAPLLAVAGLAHGQAFAEAVIGAEATPVLAYLLGLAVVQTALVLGIAKIAAERPSLGPVPRLAGIVAMVVGAAALLA</sequence>
<dbReference type="RefSeq" id="WP_164694622.1">
    <property type="nucleotide sequence ID" value="NZ_JAAIKB010000004.1"/>
</dbReference>
<feature type="transmembrane region" description="Helical" evidence="1">
    <location>
        <begin position="118"/>
        <end position="140"/>
    </location>
</feature>
<feature type="transmembrane region" description="Helical" evidence="1">
    <location>
        <begin position="146"/>
        <end position="165"/>
    </location>
</feature>
<feature type="transmembrane region" description="Helical" evidence="1">
    <location>
        <begin position="177"/>
        <end position="194"/>
    </location>
</feature>
<proteinExistence type="predicted"/>
<feature type="chain" id="PRO_5026994687" evidence="2">
    <location>
        <begin position="21"/>
        <end position="195"/>
    </location>
</feature>
<comment type="caution">
    <text evidence="3">The sequence shown here is derived from an EMBL/GenBank/DDBJ whole genome shotgun (WGS) entry which is preliminary data.</text>
</comment>
<keyword evidence="1" id="KW-0812">Transmembrane</keyword>
<name>A0A6M1LK46_9PROT</name>